<dbReference type="Pfam" id="PF21530">
    <property type="entry name" value="Pif1_2B_dom"/>
    <property type="match status" value="1"/>
</dbReference>
<dbReference type="InterPro" id="IPR027417">
    <property type="entry name" value="P-loop_NTPase"/>
</dbReference>
<evidence type="ECO:0000313" key="3">
    <source>
        <dbReference type="Proteomes" id="UP000499080"/>
    </source>
</evidence>
<dbReference type="PANTHER" id="PTHR10492">
    <property type="match status" value="1"/>
</dbReference>
<evidence type="ECO:0000259" key="1">
    <source>
        <dbReference type="Pfam" id="PF21530"/>
    </source>
</evidence>
<gene>
    <name evidence="2" type="ORF">AVEN_88091_1</name>
</gene>
<dbReference type="PANTHER" id="PTHR10492:SF57">
    <property type="entry name" value="ATP-DEPENDENT DNA HELICASE"/>
    <property type="match status" value="1"/>
</dbReference>
<dbReference type="SUPFAM" id="SSF52540">
    <property type="entry name" value="P-loop containing nucleoside triphosphate hydrolases"/>
    <property type="match status" value="1"/>
</dbReference>
<dbReference type="InterPro" id="IPR049163">
    <property type="entry name" value="Pif1-like_2B_dom"/>
</dbReference>
<proteinExistence type="predicted"/>
<organism evidence="2 3">
    <name type="scientific">Araneus ventricosus</name>
    <name type="common">Orbweaver spider</name>
    <name type="synonym">Epeira ventricosa</name>
    <dbReference type="NCBI Taxonomy" id="182803"/>
    <lineage>
        <taxon>Eukaryota</taxon>
        <taxon>Metazoa</taxon>
        <taxon>Ecdysozoa</taxon>
        <taxon>Arthropoda</taxon>
        <taxon>Chelicerata</taxon>
        <taxon>Arachnida</taxon>
        <taxon>Araneae</taxon>
        <taxon>Araneomorphae</taxon>
        <taxon>Entelegynae</taxon>
        <taxon>Araneoidea</taxon>
        <taxon>Araneidae</taxon>
        <taxon>Araneus</taxon>
    </lineage>
</organism>
<dbReference type="OrthoDB" id="272985at2759"/>
<name>A0A4Y2NFC3_ARAVE</name>
<dbReference type="EMBL" id="BGPR01009022">
    <property type="protein sequence ID" value="GBN37464.1"/>
    <property type="molecule type" value="Genomic_DNA"/>
</dbReference>
<reference evidence="2 3" key="1">
    <citation type="journal article" date="2019" name="Sci. Rep.">
        <title>Orb-weaving spider Araneus ventricosus genome elucidates the spidroin gene catalogue.</title>
        <authorList>
            <person name="Kono N."/>
            <person name="Nakamura H."/>
            <person name="Ohtoshi R."/>
            <person name="Moran D.A.P."/>
            <person name="Shinohara A."/>
            <person name="Yoshida Y."/>
            <person name="Fujiwara M."/>
            <person name="Mori M."/>
            <person name="Tomita M."/>
            <person name="Arakawa K."/>
        </authorList>
    </citation>
    <scope>NUCLEOTIDE SEQUENCE [LARGE SCALE GENOMIC DNA]</scope>
</reference>
<dbReference type="Proteomes" id="UP000499080">
    <property type="component" value="Unassembled WGS sequence"/>
</dbReference>
<accession>A0A4Y2NFC3</accession>
<protein>
    <recommendedName>
        <fullName evidence="1">DNA helicase Pif1-like 2B domain-containing protein</fullName>
    </recommendedName>
</protein>
<sequence length="227" mass="25172">MRINAESNLSGEVSFRILAPRNEDVSIVNKQLLQELPGSVQVYKYIDTTCDIKDAVNYPSEVLNTLEPPGVTSHRLGLKIGAPIMLLMNLHPPSLCNGTRFCIKKLMQNIIEATIMAGHGAGEEGFILRFPIIPSDFPFQFKRLQFPVRLCFVMSINKAQGQSLKVVGRDLLKPCFTHDQLYVGSSRVGKAENLYILAPNGRTANIANPETPETFQARKDNICAVKS</sequence>
<dbReference type="AlphaFoldDB" id="A0A4Y2NFC3"/>
<evidence type="ECO:0000313" key="2">
    <source>
        <dbReference type="EMBL" id="GBN37464.1"/>
    </source>
</evidence>
<keyword evidence="3" id="KW-1185">Reference proteome</keyword>
<comment type="caution">
    <text evidence="2">The sequence shown here is derived from an EMBL/GenBank/DDBJ whole genome shotgun (WGS) entry which is preliminary data.</text>
</comment>
<feature type="domain" description="DNA helicase Pif1-like 2B" evidence="1">
    <location>
        <begin position="61"/>
        <end position="106"/>
    </location>
</feature>